<proteinExistence type="predicted"/>
<dbReference type="Proteomes" id="UP000832034">
    <property type="component" value="Chromosome"/>
</dbReference>
<organism evidence="1 2">
    <name type="scientific">Vitreoscilla stercoraria</name>
    <dbReference type="NCBI Taxonomy" id="61"/>
    <lineage>
        <taxon>Bacteria</taxon>
        <taxon>Pseudomonadati</taxon>
        <taxon>Pseudomonadota</taxon>
        <taxon>Betaproteobacteria</taxon>
        <taxon>Neisseriales</taxon>
        <taxon>Neisseriaceae</taxon>
        <taxon>Vitreoscilla</taxon>
    </lineage>
</organism>
<protein>
    <submittedName>
        <fullName evidence="1">Uncharacterized protein</fullName>
    </submittedName>
</protein>
<sequence>MTQLVDEQTVIWRLHADKLMWIRDNGTHTAMVGFQMTASWFNNTPPNSLDIEYAIQLIEDGLLPLKQESFAVTDWLTDDKIFEQLSLRINHTKHISRDELEAYFQNLTQQLNRSVFSQHPLTKQEIAYVLVLREAMFHLDVLHMRF</sequence>
<gene>
    <name evidence="1" type="ORF">LVJ81_08995</name>
</gene>
<accession>A0ABY4E7L5</accession>
<reference evidence="1" key="1">
    <citation type="submission" date="2021-12" db="EMBL/GenBank/DDBJ databases">
        <authorList>
            <person name="Veyrier F.J."/>
        </authorList>
    </citation>
    <scope>NUCLEOTIDE SEQUENCE</scope>
    <source>
        <strain evidence="1">SAG 1488-6</strain>
    </source>
</reference>
<dbReference type="RefSeq" id="WP_019958630.1">
    <property type="nucleotide sequence ID" value="NZ_CP091512.1"/>
</dbReference>
<dbReference type="EMBL" id="CP091512">
    <property type="protein sequence ID" value="UOO91766.1"/>
    <property type="molecule type" value="Genomic_DNA"/>
</dbReference>
<name>A0ABY4E7L5_VITST</name>
<evidence type="ECO:0000313" key="2">
    <source>
        <dbReference type="Proteomes" id="UP000832034"/>
    </source>
</evidence>
<keyword evidence="2" id="KW-1185">Reference proteome</keyword>
<reference evidence="1" key="2">
    <citation type="journal article" date="2022" name="Res Sq">
        <title>Evolution of multicellular longitudinally dividing oral cavity symbionts (Neisseriaceae).</title>
        <authorList>
            <person name="Nyongesa S."/>
            <person name="Weber P."/>
            <person name="Bernet E."/>
            <person name="Pullido F."/>
            <person name="Nieckarz M."/>
            <person name="Delaby M."/>
            <person name="Nieves C."/>
            <person name="Viehboeck T."/>
            <person name="Krause N."/>
            <person name="Rivera-Millot A."/>
            <person name="Nakamura A."/>
            <person name="Vischer N."/>
            <person name="VanNieuwenhze M."/>
            <person name="Brun Y."/>
            <person name="Cava F."/>
            <person name="Bulgheresi S."/>
            <person name="Veyrier F."/>
        </authorList>
    </citation>
    <scope>NUCLEOTIDE SEQUENCE</scope>
    <source>
        <strain evidence="1">SAG 1488-6</strain>
    </source>
</reference>
<evidence type="ECO:0000313" key="1">
    <source>
        <dbReference type="EMBL" id="UOO91766.1"/>
    </source>
</evidence>